<reference evidence="11" key="2">
    <citation type="journal article" date="2015" name="PLoS Genet.">
        <title>Genome Sequence and Transcriptome Analyses of Chrysochromulina tobin: Metabolic Tools for Enhanced Algal Fitness in the Prominent Order Prymnesiales (Haptophyceae).</title>
        <authorList>
            <person name="Hovde B.T."/>
            <person name="Deodato C.R."/>
            <person name="Hunsperger H.M."/>
            <person name="Ryken S.A."/>
            <person name="Yost W."/>
            <person name="Jha R.K."/>
            <person name="Patterson J."/>
            <person name="Monnat R.J. Jr."/>
            <person name="Barlow S.B."/>
            <person name="Starkenburg S.R."/>
            <person name="Cattolico R.A."/>
        </authorList>
    </citation>
    <scope>NUCLEOTIDE SEQUENCE</scope>
    <source>
        <strain evidence="11">CCMP291</strain>
    </source>
</reference>
<dbReference type="GO" id="GO:0043022">
    <property type="term" value="F:ribosome binding"/>
    <property type="evidence" value="ECO:0007669"/>
    <property type="project" value="TreeGrafter"/>
</dbReference>
<feature type="domain" description="Hflx-type G" evidence="8">
    <location>
        <begin position="270"/>
        <end position="443"/>
    </location>
</feature>
<evidence type="ECO:0000256" key="2">
    <source>
        <dbReference type="ARBA" id="ARBA00022490"/>
    </source>
</evidence>
<dbReference type="InterPro" id="IPR042108">
    <property type="entry name" value="GTPase_HflX_N_sf"/>
</dbReference>
<dbReference type="InterPro" id="IPR027417">
    <property type="entry name" value="P-loop_NTPase"/>
</dbReference>
<dbReference type="InterPro" id="IPR030394">
    <property type="entry name" value="G_HFLX_dom"/>
</dbReference>
<gene>
    <name evidence="9" type="ORF">Ctob_000034</name>
    <name evidence="10" type="ORF">Ctob_008980</name>
</gene>
<dbReference type="InterPro" id="IPR032305">
    <property type="entry name" value="GTP-bd_M"/>
</dbReference>
<proteinExistence type="inferred from homology"/>
<dbReference type="PANTHER" id="PTHR10229">
    <property type="entry name" value="GTP-BINDING PROTEIN HFLX"/>
    <property type="match status" value="1"/>
</dbReference>
<name>A0A0M0J358_9EUKA</name>
<dbReference type="InterPro" id="IPR016496">
    <property type="entry name" value="GTPase_HflX"/>
</dbReference>
<evidence type="ECO:0000256" key="6">
    <source>
        <dbReference type="ARBA" id="ARBA00023134"/>
    </source>
</evidence>
<feature type="chain" id="PRO_5010917021" evidence="7">
    <location>
        <begin position="18"/>
        <end position="443"/>
    </location>
</feature>
<evidence type="ECO:0000313" key="9">
    <source>
        <dbReference type="EMBL" id="KOO20979.1"/>
    </source>
</evidence>
<evidence type="ECO:0000256" key="1">
    <source>
        <dbReference type="ARBA" id="ARBA00004496"/>
    </source>
</evidence>
<dbReference type="Pfam" id="PF16360">
    <property type="entry name" value="GTP-bdg_M"/>
    <property type="match status" value="1"/>
</dbReference>
<reference evidence="9" key="1">
    <citation type="submission" date="2014-12" db="EMBL/GenBank/DDBJ databases">
        <title>Draft genome of the oleaginous, mixotrophic haptophyte, Chrysochromulina tobin.</title>
        <authorList>
            <person name="Hovde B.T."/>
            <person name="Starkenburg S.R."/>
            <person name="Cattolico R.A."/>
        </authorList>
    </citation>
    <scope>NUCLEOTIDE SEQUENCE</scope>
    <source>
        <strain evidence="9">CCMP291</strain>
    </source>
</reference>
<dbReference type="SUPFAM" id="SSF52540">
    <property type="entry name" value="P-loop containing nucleoside triphosphate hydrolases"/>
    <property type="match status" value="1"/>
</dbReference>
<keyword evidence="3" id="KW-0479">Metal-binding</keyword>
<accession>A0A0M0J358</accession>
<comment type="caution">
    <text evidence="9">The sequence shown here is derived from an EMBL/GenBank/DDBJ whole genome shotgun (WGS) entry which is preliminary data.</text>
</comment>
<dbReference type="EMBL" id="JWZX01002497">
    <property type="protein sequence ID" value="KOO28894.1"/>
    <property type="molecule type" value="Genomic_DNA"/>
</dbReference>
<dbReference type="EMBL" id="JWZX01003398">
    <property type="protein sequence ID" value="KOO20979.1"/>
    <property type="molecule type" value="Genomic_DNA"/>
</dbReference>
<evidence type="ECO:0000256" key="3">
    <source>
        <dbReference type="ARBA" id="ARBA00022723"/>
    </source>
</evidence>
<dbReference type="GO" id="GO:0046872">
    <property type="term" value="F:metal ion binding"/>
    <property type="evidence" value="ECO:0007669"/>
    <property type="project" value="UniProtKB-KW"/>
</dbReference>
<dbReference type="Gene3D" id="6.10.250.2860">
    <property type="match status" value="1"/>
</dbReference>
<dbReference type="Gene3D" id="3.40.50.300">
    <property type="entry name" value="P-loop containing nucleotide triphosphate hydrolases"/>
    <property type="match status" value="1"/>
</dbReference>
<protein>
    <submittedName>
        <fullName evidence="9">Gtp-binding protein</fullName>
    </submittedName>
</protein>
<dbReference type="FunFam" id="3.40.50.11060:FF:000001">
    <property type="entry name" value="GTPase HflX"/>
    <property type="match status" value="1"/>
</dbReference>
<keyword evidence="7" id="KW-0732">Signal</keyword>
<dbReference type="Gene3D" id="3.40.50.11060">
    <property type="entry name" value="GTPase HflX, N-terminal domain"/>
    <property type="match status" value="1"/>
</dbReference>
<evidence type="ECO:0000256" key="4">
    <source>
        <dbReference type="ARBA" id="ARBA00022741"/>
    </source>
</evidence>
<dbReference type="GO" id="GO:0005525">
    <property type="term" value="F:GTP binding"/>
    <property type="evidence" value="ECO:0007669"/>
    <property type="project" value="UniProtKB-KW"/>
</dbReference>
<dbReference type="InterPro" id="IPR025121">
    <property type="entry name" value="GTPase_HflX_N"/>
</dbReference>
<comment type="subcellular location">
    <subcellularLocation>
        <location evidence="1">Cytoplasm</location>
    </subcellularLocation>
</comment>
<dbReference type="Proteomes" id="UP000037460">
    <property type="component" value="Unassembled WGS sequence"/>
</dbReference>
<dbReference type="CDD" id="cd01878">
    <property type="entry name" value="HflX"/>
    <property type="match status" value="1"/>
</dbReference>
<evidence type="ECO:0000259" key="8">
    <source>
        <dbReference type="PROSITE" id="PS51705"/>
    </source>
</evidence>
<dbReference type="InterPro" id="IPR006073">
    <property type="entry name" value="GTP-bd"/>
</dbReference>
<keyword evidence="11" id="KW-1185">Reference proteome</keyword>
<dbReference type="PANTHER" id="PTHR10229:SF0">
    <property type="entry name" value="GTP-BINDING PROTEIN 6-RELATED"/>
    <property type="match status" value="1"/>
</dbReference>
<dbReference type="PRINTS" id="PR00326">
    <property type="entry name" value="GTP1OBG"/>
</dbReference>
<evidence type="ECO:0000313" key="11">
    <source>
        <dbReference type="Proteomes" id="UP000037460"/>
    </source>
</evidence>
<organism evidence="9 11">
    <name type="scientific">Chrysochromulina tobinii</name>
    <dbReference type="NCBI Taxonomy" id="1460289"/>
    <lineage>
        <taxon>Eukaryota</taxon>
        <taxon>Haptista</taxon>
        <taxon>Haptophyta</taxon>
        <taxon>Prymnesiophyceae</taxon>
        <taxon>Prymnesiales</taxon>
        <taxon>Chrysochromulinaceae</taxon>
        <taxon>Chrysochromulina</taxon>
    </lineage>
</organism>
<dbReference type="OrthoDB" id="10268034at2759"/>
<dbReference type="PROSITE" id="PS51705">
    <property type="entry name" value="G_HFLX"/>
    <property type="match status" value="1"/>
</dbReference>
<dbReference type="Pfam" id="PF13167">
    <property type="entry name" value="GTP-bdg_N"/>
    <property type="match status" value="1"/>
</dbReference>
<dbReference type="GO" id="GO:0005737">
    <property type="term" value="C:cytoplasm"/>
    <property type="evidence" value="ECO:0007669"/>
    <property type="project" value="UniProtKB-SubCell"/>
</dbReference>
<sequence>MMGHAQLLSLWLLPTTALHFAVPGRSGCSGCSGCIIRRRSPPAAMAAFGAETINVEPGAKCYLVGAVVKRDRYKTLVNSWGIDDSLDELQRLCETAGLEVLGRDYQTLQHPSPSTFIGQGKLDEIAALVKSMRVSTVIFDEELTPAQGRNIQNVLIEACGEQVQVLDRTMLILVIFSQRARTSEAKLQVAAAQMKYMLPRLKFFLTQGAGMDAKGGSGGGMFLKGSGETQLEEDRRLFRKQLGKIEDDLAAVQAQRDMLRAKRREGDRRPVVAIVGYTNAGKSTLLNTLCGSSEVYADDLLFATLDPTSRLHALPGGKEVLLTDTVGFIQKLPTKLVAAFRATLDELVDATLLVHVVDASSEIAVQQVRSVQGIVKELEASGKPQILVLNKADAVGADPTLAARAASTDWLHLDGDVTPCAVLAIPLSASDDTAGARHPAECL</sequence>
<dbReference type="NCBIfam" id="TIGR03156">
    <property type="entry name" value="GTP_HflX"/>
    <property type="match status" value="1"/>
</dbReference>
<keyword evidence="5" id="KW-0460">Magnesium</keyword>
<evidence type="ECO:0000313" key="10">
    <source>
        <dbReference type="EMBL" id="KOO28894.1"/>
    </source>
</evidence>
<dbReference type="HAMAP" id="MF_00900">
    <property type="entry name" value="GTPase_HflX"/>
    <property type="match status" value="1"/>
</dbReference>
<keyword evidence="4" id="KW-0547">Nucleotide-binding</keyword>
<dbReference type="Pfam" id="PF01926">
    <property type="entry name" value="MMR_HSR1"/>
    <property type="match status" value="1"/>
</dbReference>
<evidence type="ECO:0000256" key="5">
    <source>
        <dbReference type="ARBA" id="ARBA00022842"/>
    </source>
</evidence>
<feature type="signal peptide" evidence="7">
    <location>
        <begin position="1"/>
        <end position="17"/>
    </location>
</feature>
<evidence type="ECO:0000256" key="7">
    <source>
        <dbReference type="SAM" id="SignalP"/>
    </source>
</evidence>
<keyword evidence="6" id="KW-0342">GTP-binding</keyword>
<keyword evidence="2" id="KW-0963">Cytoplasm</keyword>
<dbReference type="AlphaFoldDB" id="A0A0M0J358"/>